<proteinExistence type="predicted"/>
<keyword evidence="3" id="KW-1185">Reference proteome</keyword>
<dbReference type="Proteomes" id="UP000434850">
    <property type="component" value="Unassembled WGS sequence"/>
</dbReference>
<dbReference type="CDD" id="cd04301">
    <property type="entry name" value="NAT_SF"/>
    <property type="match status" value="1"/>
</dbReference>
<dbReference type="GO" id="GO:0016747">
    <property type="term" value="F:acyltransferase activity, transferring groups other than amino-acyl groups"/>
    <property type="evidence" value="ECO:0007669"/>
    <property type="project" value="InterPro"/>
</dbReference>
<dbReference type="InterPro" id="IPR000182">
    <property type="entry name" value="GNAT_dom"/>
</dbReference>
<dbReference type="EMBL" id="WQLA01000001">
    <property type="protein sequence ID" value="MVN89948.1"/>
    <property type="molecule type" value="Genomic_DNA"/>
</dbReference>
<organism evidence="2 3">
    <name type="scientific">Mucilaginibacter aquatilis</name>
    <dbReference type="NCBI Taxonomy" id="1517760"/>
    <lineage>
        <taxon>Bacteria</taxon>
        <taxon>Pseudomonadati</taxon>
        <taxon>Bacteroidota</taxon>
        <taxon>Sphingobacteriia</taxon>
        <taxon>Sphingobacteriales</taxon>
        <taxon>Sphingobacteriaceae</taxon>
        <taxon>Mucilaginibacter</taxon>
    </lineage>
</organism>
<dbReference type="InterPro" id="IPR016181">
    <property type="entry name" value="Acyl_CoA_acyltransferase"/>
</dbReference>
<reference evidence="2 3" key="1">
    <citation type="submission" date="2019-12" db="EMBL/GenBank/DDBJ databases">
        <title>Mucilaginibacter sp. HME9299 genome sequencing and assembly.</title>
        <authorList>
            <person name="Kang H."/>
            <person name="Kim H."/>
            <person name="Joh K."/>
        </authorList>
    </citation>
    <scope>NUCLEOTIDE SEQUENCE [LARGE SCALE GENOMIC DNA]</scope>
    <source>
        <strain evidence="2 3">HME9299</strain>
    </source>
</reference>
<dbReference type="PROSITE" id="PS51186">
    <property type="entry name" value="GNAT"/>
    <property type="match status" value="1"/>
</dbReference>
<accession>A0A6I4I772</accession>
<dbReference type="AlphaFoldDB" id="A0A6I4I772"/>
<keyword evidence="2" id="KW-0808">Transferase</keyword>
<evidence type="ECO:0000259" key="1">
    <source>
        <dbReference type="PROSITE" id="PS51186"/>
    </source>
</evidence>
<protein>
    <submittedName>
        <fullName evidence="2">GNAT family N-acetyltransferase</fullName>
    </submittedName>
</protein>
<dbReference type="Gene3D" id="3.40.630.30">
    <property type="match status" value="1"/>
</dbReference>
<dbReference type="Pfam" id="PF13673">
    <property type="entry name" value="Acetyltransf_10"/>
    <property type="match status" value="1"/>
</dbReference>
<evidence type="ECO:0000313" key="2">
    <source>
        <dbReference type="EMBL" id="MVN89948.1"/>
    </source>
</evidence>
<feature type="domain" description="N-acetyltransferase" evidence="1">
    <location>
        <begin position="1"/>
        <end position="136"/>
    </location>
</feature>
<evidence type="ECO:0000313" key="3">
    <source>
        <dbReference type="Proteomes" id="UP000434850"/>
    </source>
</evidence>
<dbReference type="OrthoDB" id="1178186at2"/>
<dbReference type="SUPFAM" id="SSF55729">
    <property type="entry name" value="Acyl-CoA N-acyltransferases (Nat)"/>
    <property type="match status" value="1"/>
</dbReference>
<comment type="caution">
    <text evidence="2">The sequence shown here is derived from an EMBL/GenBank/DDBJ whole genome shotgun (WGS) entry which is preliminary data.</text>
</comment>
<name>A0A6I4I772_9SPHI</name>
<dbReference type="RefSeq" id="WP_157539735.1">
    <property type="nucleotide sequence ID" value="NZ_WQLA01000001.1"/>
</dbReference>
<gene>
    <name evidence="2" type="ORF">GO816_02310</name>
</gene>
<sequence length="136" mass="15619">MPLHIEQVRPELTWRLRREALYPNLPLYEMELEEDTNGWHFAAFNNDALVGVVSLFQHCCNFQFRKLAVAVNYQHQGVGSALLQYITNFAINENGARLWCNACKNAVPFYTKANFTASGETFSKNGIDYLIMEKPL</sequence>